<feature type="compositionally biased region" description="Low complexity" evidence="1">
    <location>
        <begin position="234"/>
        <end position="246"/>
    </location>
</feature>
<dbReference type="PANTHER" id="PTHR40050:SF1">
    <property type="entry name" value="INNER SPORE COAT PROTEIN H"/>
    <property type="match status" value="1"/>
</dbReference>
<dbReference type="RefSeq" id="WP_087373836.1">
    <property type="nucleotide sequence ID" value="NZ_NFKK01000014.1"/>
</dbReference>
<name>A0A1Y4L5S7_9FIRM</name>
<evidence type="ECO:0000313" key="2">
    <source>
        <dbReference type="EMBL" id="OUP52026.1"/>
    </source>
</evidence>
<feature type="region of interest" description="Disordered" evidence="1">
    <location>
        <begin position="226"/>
        <end position="337"/>
    </location>
</feature>
<accession>A0A1Y4L5S7</accession>
<reference evidence="3" key="1">
    <citation type="submission" date="2017-04" db="EMBL/GenBank/DDBJ databases">
        <title>Function of individual gut microbiota members based on whole genome sequencing of pure cultures obtained from chicken caecum.</title>
        <authorList>
            <person name="Medvecky M."/>
            <person name="Cejkova D."/>
            <person name="Polansky O."/>
            <person name="Karasova D."/>
            <person name="Kubasova T."/>
            <person name="Cizek A."/>
            <person name="Rychlik I."/>
        </authorList>
    </citation>
    <scope>NUCLEOTIDE SEQUENCE [LARGE SCALE GENOMIC DNA]</scope>
    <source>
        <strain evidence="3">An180</strain>
    </source>
</reference>
<evidence type="ECO:0000256" key="1">
    <source>
        <dbReference type="SAM" id="MobiDB-lite"/>
    </source>
</evidence>
<dbReference type="Pfam" id="PF08757">
    <property type="entry name" value="CotH"/>
    <property type="match status" value="2"/>
</dbReference>
<feature type="compositionally biased region" description="Gly residues" evidence="1">
    <location>
        <begin position="574"/>
        <end position="596"/>
    </location>
</feature>
<organism evidence="2 3">
    <name type="scientific">Butyricicoccus pullicaecorum</name>
    <dbReference type="NCBI Taxonomy" id="501571"/>
    <lineage>
        <taxon>Bacteria</taxon>
        <taxon>Bacillati</taxon>
        <taxon>Bacillota</taxon>
        <taxon>Clostridia</taxon>
        <taxon>Eubacteriales</taxon>
        <taxon>Butyricicoccaceae</taxon>
        <taxon>Butyricicoccus</taxon>
    </lineage>
</organism>
<sequence>MIRRKSTEVLAIVLVLVMLVVSCLMPCFAEAAGGIEQQYESTLFGTNLITVDIQMDADDWQDMLDNALSETYYAADVTINGQTFENVGIRPKGNTSLTQVASSDSDRYSFKIEFDHYQDGQTCWGLDKLVLNNLMSDATYLKEYFVYDMFAFLDMPASDYAMAEITVNGEPWGIYLALEGVEESFLTRNFGASPGELYKPENMGGGGPGGMMDKDEDEIREMMGLSEDEELPEMPEMGEMPQMGEMPEPPDGAQMPGQPPMASTDDTQDTGDTQPAQDTQPADTQNDQTTTDSQPSDASDSTQTAPADDQTREGFQRGGGRGGMGGGMSSGGSDLNYIDDDLDSYETIWEGEVTDTDDADHQRVVEALKKISEGDLSGVDVDLMCKYMAVQTFVVNLDSLSGNMAHNYYLYEKDGQLALLPWDYNLAFGGFMSGDASSTINFPIDTPVSGVSMEDRQIFAVILNDEDACALYHSYLEKLCTEYVQGGQFELTYTMLRGLLDSRVTTEEHDPTAFYTADEYTEAVEMLKTVIERRAESILGQLDGTIPSTTDGQQADSSTLVDASDLDLSVMGSQFGGGGHGGNGAEGGMMGRGGKMMQGAAGQQSQDTAAAPDDASQPSTDATTDTTQTTATQSAQPPEASGEKPSGTPPDGQTPPDMASESNLSTTS</sequence>
<feature type="compositionally biased region" description="Low complexity" evidence="1">
    <location>
        <begin position="613"/>
        <end position="638"/>
    </location>
</feature>
<dbReference type="InterPro" id="IPR014867">
    <property type="entry name" value="Spore_coat_CotH_CotH2/3/7"/>
</dbReference>
<evidence type="ECO:0000313" key="3">
    <source>
        <dbReference type="Proteomes" id="UP000195897"/>
    </source>
</evidence>
<dbReference type="EMBL" id="NFKK01000014">
    <property type="protein sequence ID" value="OUP52026.1"/>
    <property type="molecule type" value="Genomic_DNA"/>
</dbReference>
<dbReference type="Proteomes" id="UP000195897">
    <property type="component" value="Unassembled WGS sequence"/>
</dbReference>
<protein>
    <recommendedName>
        <fullName evidence="4">Spore coat protein CotH</fullName>
    </recommendedName>
</protein>
<dbReference type="PROSITE" id="PS51257">
    <property type="entry name" value="PROKAR_LIPOPROTEIN"/>
    <property type="match status" value="1"/>
</dbReference>
<dbReference type="PANTHER" id="PTHR40050">
    <property type="entry name" value="INNER SPORE COAT PROTEIN H"/>
    <property type="match status" value="1"/>
</dbReference>
<dbReference type="AlphaFoldDB" id="A0A1Y4L5S7"/>
<proteinExistence type="predicted"/>
<comment type="caution">
    <text evidence="2">The sequence shown here is derived from an EMBL/GenBank/DDBJ whole genome shotgun (WGS) entry which is preliminary data.</text>
</comment>
<feature type="compositionally biased region" description="Low complexity" evidence="1">
    <location>
        <begin position="597"/>
        <end position="606"/>
    </location>
</feature>
<feature type="compositionally biased region" description="Gly residues" evidence="1">
    <location>
        <begin position="316"/>
        <end position="330"/>
    </location>
</feature>
<feature type="region of interest" description="Disordered" evidence="1">
    <location>
        <begin position="571"/>
        <end position="668"/>
    </location>
</feature>
<gene>
    <name evidence="2" type="ORF">B5F17_11030</name>
</gene>
<feature type="compositionally biased region" description="Low complexity" evidence="1">
    <location>
        <begin position="270"/>
        <end position="304"/>
    </location>
</feature>
<evidence type="ECO:0008006" key="4">
    <source>
        <dbReference type="Google" id="ProtNLM"/>
    </source>
</evidence>